<accession>A0ABS8YNN1</accession>
<dbReference type="InterPro" id="IPR015943">
    <property type="entry name" value="WD40/YVTN_repeat-like_dom_sf"/>
</dbReference>
<keyword evidence="2" id="KW-0732">Signal</keyword>
<proteinExistence type="predicted"/>
<comment type="caution">
    <text evidence="3">The sequence shown here is derived from an EMBL/GenBank/DDBJ whole genome shotgun (WGS) entry which is preliminary data.</text>
</comment>
<evidence type="ECO:0000256" key="1">
    <source>
        <dbReference type="SAM" id="MobiDB-lite"/>
    </source>
</evidence>
<dbReference type="Gene3D" id="2.130.10.10">
    <property type="entry name" value="YVTN repeat-like/Quinoprotein amine dehydrogenase"/>
    <property type="match status" value="1"/>
</dbReference>
<dbReference type="CDD" id="cd15482">
    <property type="entry name" value="Sialidase_non-viral"/>
    <property type="match status" value="1"/>
</dbReference>
<feature type="region of interest" description="Disordered" evidence="1">
    <location>
        <begin position="165"/>
        <end position="186"/>
    </location>
</feature>
<protein>
    <submittedName>
        <fullName evidence="3">Glycoside hydrolase</fullName>
    </submittedName>
</protein>
<dbReference type="Pfam" id="PF02012">
    <property type="entry name" value="BNR"/>
    <property type="match status" value="3"/>
</dbReference>
<feature type="chain" id="PRO_5046152472" evidence="2">
    <location>
        <begin position="33"/>
        <end position="186"/>
    </location>
</feature>
<gene>
    <name evidence="3" type="ORF">LQV63_29760</name>
</gene>
<name>A0ABS8YNN1_9BACL</name>
<dbReference type="InterPro" id="IPR002860">
    <property type="entry name" value="BNR_rpt"/>
</dbReference>
<feature type="signal peptide" evidence="2">
    <location>
        <begin position="1"/>
        <end position="32"/>
    </location>
</feature>
<keyword evidence="4" id="KW-1185">Reference proteome</keyword>
<dbReference type="RefSeq" id="WP_233699372.1">
    <property type="nucleotide sequence ID" value="NZ_JAJNBZ010000051.1"/>
</dbReference>
<dbReference type="Proteomes" id="UP001199916">
    <property type="component" value="Unassembled WGS sequence"/>
</dbReference>
<organism evidence="3 4">
    <name type="scientific">Paenibacillus profundus</name>
    <dbReference type="NCBI Taxonomy" id="1173085"/>
    <lineage>
        <taxon>Bacteria</taxon>
        <taxon>Bacillati</taxon>
        <taxon>Bacillota</taxon>
        <taxon>Bacilli</taxon>
        <taxon>Bacillales</taxon>
        <taxon>Paenibacillaceae</taxon>
        <taxon>Paenibacillus</taxon>
    </lineage>
</organism>
<dbReference type="GO" id="GO:0016787">
    <property type="term" value="F:hydrolase activity"/>
    <property type="evidence" value="ECO:0007669"/>
    <property type="project" value="UniProtKB-KW"/>
</dbReference>
<evidence type="ECO:0000313" key="4">
    <source>
        <dbReference type="Proteomes" id="UP001199916"/>
    </source>
</evidence>
<evidence type="ECO:0000256" key="2">
    <source>
        <dbReference type="SAM" id="SignalP"/>
    </source>
</evidence>
<dbReference type="EMBL" id="JAJNBZ010000051">
    <property type="protein sequence ID" value="MCE5173431.1"/>
    <property type="molecule type" value="Genomic_DNA"/>
</dbReference>
<dbReference type="SUPFAM" id="SSF110296">
    <property type="entry name" value="Oligoxyloglucan reducing end-specific cellobiohydrolase"/>
    <property type="match status" value="1"/>
</dbReference>
<feature type="non-terminal residue" evidence="3">
    <location>
        <position position="186"/>
    </location>
</feature>
<keyword evidence="3" id="KW-0378">Hydrolase</keyword>
<sequence length="186" mass="19664">MNNIMNTAKKKAGTAILCGALVLTLGTGTTFAADSTDSVLMKSEGGVKTYSTDGGQTWREQVSEGVLTFGNKDRKIKIKNASASNDVIGTKVMVKSENGVKLYSTDGGQSWSENAPEGMPTFNPGAGNIKIKNDFESKDGIKTKVMIKSENGVKLYSTDGGQTWSENAPEGMPTFNPGAGNIKIKN</sequence>
<evidence type="ECO:0000313" key="3">
    <source>
        <dbReference type="EMBL" id="MCE5173431.1"/>
    </source>
</evidence>
<reference evidence="3 4" key="1">
    <citation type="submission" date="2021-11" db="EMBL/GenBank/DDBJ databases">
        <title>Draft genome sequence of Paenibacillus profundus YoMME, a new Gram-positive bacteria with exoelectrogenic properties.</title>
        <authorList>
            <person name="Hubenova Y."/>
            <person name="Hubenova E."/>
            <person name="Manasiev Y."/>
            <person name="Peykov S."/>
            <person name="Mitov M."/>
        </authorList>
    </citation>
    <scope>NUCLEOTIDE SEQUENCE [LARGE SCALE GENOMIC DNA]</scope>
    <source>
        <strain evidence="3 4">YoMME</strain>
    </source>
</reference>